<dbReference type="CDD" id="cd00609">
    <property type="entry name" value="AAT_like"/>
    <property type="match status" value="1"/>
</dbReference>
<proteinExistence type="inferred from homology"/>
<dbReference type="PANTHER" id="PTHR11879">
    <property type="entry name" value="ASPARTATE AMINOTRANSFERASE"/>
    <property type="match status" value="1"/>
</dbReference>
<evidence type="ECO:0000313" key="15">
    <source>
        <dbReference type="EnsemblMetazoa" id="tetur02g02120.1"/>
    </source>
</evidence>
<evidence type="ECO:0000259" key="14">
    <source>
        <dbReference type="Pfam" id="PF00155"/>
    </source>
</evidence>
<keyword evidence="6" id="KW-0808">Transferase</keyword>
<dbReference type="GO" id="GO:0006533">
    <property type="term" value="P:L-aspartate catabolic process"/>
    <property type="evidence" value="ECO:0007669"/>
    <property type="project" value="TreeGrafter"/>
</dbReference>
<dbReference type="Pfam" id="PF00155">
    <property type="entry name" value="Aminotran_1_2"/>
    <property type="match status" value="1"/>
</dbReference>
<dbReference type="InterPro" id="IPR015421">
    <property type="entry name" value="PyrdxlP-dep_Trfase_major"/>
</dbReference>
<dbReference type="HOGENOM" id="CLU_032440_1_2_1"/>
<dbReference type="KEGG" id="tut:107371378"/>
<evidence type="ECO:0000256" key="4">
    <source>
        <dbReference type="ARBA" id="ARBA00012753"/>
    </source>
</evidence>
<evidence type="ECO:0000256" key="8">
    <source>
        <dbReference type="ARBA" id="ARBA00030923"/>
    </source>
</evidence>
<feature type="domain" description="Aminotransferase class I/classII large" evidence="14">
    <location>
        <begin position="57"/>
        <end position="423"/>
    </location>
</feature>
<comment type="similarity">
    <text evidence="2">Belongs to the class-I pyridoxal-phosphate-dependent aminotransferase family.</text>
</comment>
<dbReference type="InterPro" id="IPR015422">
    <property type="entry name" value="PyrdxlP-dep_Trfase_small"/>
</dbReference>
<evidence type="ECO:0000256" key="7">
    <source>
        <dbReference type="ARBA" id="ARBA00022898"/>
    </source>
</evidence>
<keyword evidence="7" id="KW-0663">Pyridoxal phosphate</keyword>
<evidence type="ECO:0000313" key="16">
    <source>
        <dbReference type="Proteomes" id="UP000015104"/>
    </source>
</evidence>
<dbReference type="PRINTS" id="PR00799">
    <property type="entry name" value="TRANSAMINASE"/>
</dbReference>
<dbReference type="GO" id="GO:0030170">
    <property type="term" value="F:pyridoxal phosphate binding"/>
    <property type="evidence" value="ECO:0007669"/>
    <property type="project" value="InterPro"/>
</dbReference>
<dbReference type="EC" id="2.6.1.1" evidence="4"/>
<keyword evidence="16" id="KW-1185">Reference proteome</keyword>
<dbReference type="EMBL" id="CAEY01000784">
    <property type="status" value="NOT_ANNOTATED_CDS"/>
    <property type="molecule type" value="Genomic_DNA"/>
</dbReference>
<keyword evidence="5" id="KW-0032">Aminotransferase</keyword>
<evidence type="ECO:0000256" key="3">
    <source>
        <dbReference type="ARBA" id="ARBA00011738"/>
    </source>
</evidence>
<dbReference type="InterPro" id="IPR004839">
    <property type="entry name" value="Aminotransferase_I/II_large"/>
</dbReference>
<dbReference type="InterPro" id="IPR015424">
    <property type="entry name" value="PyrdxlP-dep_Trfase"/>
</dbReference>
<dbReference type="SUPFAM" id="SSF53383">
    <property type="entry name" value="PLP-dependent transferases"/>
    <property type="match status" value="1"/>
</dbReference>
<dbReference type="NCBIfam" id="NF006719">
    <property type="entry name" value="PRK09257.1"/>
    <property type="match status" value="1"/>
</dbReference>
<dbReference type="eggNOG" id="KOG1411">
    <property type="taxonomic scope" value="Eukaryota"/>
</dbReference>
<reference evidence="16" key="1">
    <citation type="submission" date="2011-08" db="EMBL/GenBank/DDBJ databases">
        <authorList>
            <person name="Rombauts S."/>
        </authorList>
    </citation>
    <scope>NUCLEOTIDE SEQUENCE</scope>
    <source>
        <strain evidence="16">London</strain>
    </source>
</reference>
<protein>
    <recommendedName>
        <fullName evidence="9">Aspartate aminotransferase, mitochondrial</fullName>
        <ecNumber evidence="4">2.6.1.1</ecNumber>
    </recommendedName>
    <alternativeName>
        <fullName evidence="10">Kynurenine aminotransferase 4</fullName>
    </alternativeName>
    <alternativeName>
        <fullName evidence="13">Kynurenine aminotransferase IV</fullName>
    </alternativeName>
    <alternativeName>
        <fullName evidence="12">Kynurenine--oxoglutarate transaminase 4</fullName>
    </alternativeName>
    <alternativeName>
        <fullName evidence="11">Kynurenine--oxoglutarate transaminase IV</fullName>
    </alternativeName>
    <alternativeName>
        <fullName evidence="8">Transaminase A</fullName>
    </alternativeName>
</protein>
<dbReference type="OrthoDB" id="6752799at2759"/>
<name>T1JUT6_TETUR</name>
<dbReference type="FunFam" id="3.90.1150.10:FF:000001">
    <property type="entry name" value="Aspartate aminotransferase"/>
    <property type="match status" value="1"/>
</dbReference>
<evidence type="ECO:0000256" key="12">
    <source>
        <dbReference type="ARBA" id="ARBA00042867"/>
    </source>
</evidence>
<evidence type="ECO:0000256" key="5">
    <source>
        <dbReference type="ARBA" id="ARBA00022576"/>
    </source>
</evidence>
<dbReference type="Gene3D" id="3.90.1150.10">
    <property type="entry name" value="Aspartate Aminotransferase, domain 1"/>
    <property type="match status" value="1"/>
</dbReference>
<dbReference type="GO" id="GO:0005739">
    <property type="term" value="C:mitochondrion"/>
    <property type="evidence" value="ECO:0007669"/>
    <property type="project" value="TreeGrafter"/>
</dbReference>
<dbReference type="AlphaFoldDB" id="T1JUT6"/>
<dbReference type="Gene3D" id="3.40.640.10">
    <property type="entry name" value="Type I PLP-dependent aspartate aminotransferase-like (Major domain)"/>
    <property type="match status" value="1"/>
</dbReference>
<dbReference type="InterPro" id="IPR000796">
    <property type="entry name" value="Asp_trans"/>
</dbReference>
<dbReference type="FunFam" id="3.40.640.10:FF:000026">
    <property type="entry name" value="Aspartate aminotransferase"/>
    <property type="match status" value="1"/>
</dbReference>
<sequence length="429" mass="47593">MLSKSANLFALRVCKNKLCLPNSLTSKYSSWWSGVEMGPPDAILGVTEAFKKDPSDKKMNLSVGAYRDDDGKPFILPCVKKAEEILYNKNLDKEYAGIAGVPDFCASAAKLAFGEDSHVIKEGLNATVQGISGTGSLTIGAHFLAQFFPGVKEIYMPTPTWGNHIPIFKRAGLTVKQYRYFEPKTCGFDFTGALQDLAKVSEKSIVLLHACAHNPTGVDPKPEQWKEMSKVIKARNLFPFFDMAYQGFATGDITRDAYALRLFIEDGHQVALAQSFAKNMGLYGERTGAFSLVCSSKDEAARAMSQLKIIIRPMYSNPPVHGARIASTVLNDPSLRSEWLNDIKIMSDRIFAMRHKLKEGLQREGSSRSWDHITDQIGMFCYTGMTPDQVERLIKEFSVYLTKDGRISVAGVSSKNVDYLAHAMHQVTK</sequence>
<evidence type="ECO:0000256" key="2">
    <source>
        <dbReference type="ARBA" id="ARBA00007441"/>
    </source>
</evidence>
<dbReference type="Proteomes" id="UP000015104">
    <property type="component" value="Unassembled WGS sequence"/>
</dbReference>
<dbReference type="OMA" id="VGACTIV"/>
<accession>T1JUT6</accession>
<comment type="subunit">
    <text evidence="3">Homodimer.</text>
</comment>
<organism evidence="15 16">
    <name type="scientific">Tetranychus urticae</name>
    <name type="common">Two-spotted spider mite</name>
    <dbReference type="NCBI Taxonomy" id="32264"/>
    <lineage>
        <taxon>Eukaryota</taxon>
        <taxon>Metazoa</taxon>
        <taxon>Ecdysozoa</taxon>
        <taxon>Arthropoda</taxon>
        <taxon>Chelicerata</taxon>
        <taxon>Arachnida</taxon>
        <taxon>Acari</taxon>
        <taxon>Acariformes</taxon>
        <taxon>Trombidiformes</taxon>
        <taxon>Prostigmata</taxon>
        <taxon>Eleutherengona</taxon>
        <taxon>Raphignathae</taxon>
        <taxon>Tetranychoidea</taxon>
        <taxon>Tetranychidae</taxon>
        <taxon>Tetranychus</taxon>
    </lineage>
</organism>
<dbReference type="EnsemblMetazoa" id="tetur02g02120.1">
    <property type="protein sequence ID" value="tetur02g02120.1"/>
    <property type="gene ID" value="tetur02g02120"/>
</dbReference>
<evidence type="ECO:0000256" key="9">
    <source>
        <dbReference type="ARBA" id="ARBA00040891"/>
    </source>
</evidence>
<evidence type="ECO:0000256" key="10">
    <source>
        <dbReference type="ARBA" id="ARBA00041257"/>
    </source>
</evidence>
<comment type="cofactor">
    <cofactor evidence="1">
        <name>pyridoxal 5'-phosphate</name>
        <dbReference type="ChEBI" id="CHEBI:597326"/>
    </cofactor>
</comment>
<evidence type="ECO:0000256" key="11">
    <source>
        <dbReference type="ARBA" id="ARBA00041746"/>
    </source>
</evidence>
<gene>
    <name evidence="15" type="primary">107371378</name>
</gene>
<reference evidence="15" key="2">
    <citation type="submission" date="2015-06" db="UniProtKB">
        <authorList>
            <consortium name="EnsemblMetazoa"/>
        </authorList>
    </citation>
    <scope>IDENTIFICATION</scope>
</reference>
<dbReference type="PANTHER" id="PTHR11879:SF22">
    <property type="entry name" value="ASPARTATE AMINOTRANSFERASE, MITOCHONDRIAL"/>
    <property type="match status" value="1"/>
</dbReference>
<dbReference type="STRING" id="32264.T1JUT6"/>
<evidence type="ECO:0000256" key="1">
    <source>
        <dbReference type="ARBA" id="ARBA00001933"/>
    </source>
</evidence>
<evidence type="ECO:0000256" key="13">
    <source>
        <dbReference type="ARBA" id="ARBA00042891"/>
    </source>
</evidence>
<dbReference type="GO" id="GO:0004069">
    <property type="term" value="F:L-aspartate:2-oxoglutarate aminotransferase activity"/>
    <property type="evidence" value="ECO:0007669"/>
    <property type="project" value="UniProtKB-EC"/>
</dbReference>
<evidence type="ECO:0000256" key="6">
    <source>
        <dbReference type="ARBA" id="ARBA00022679"/>
    </source>
</evidence>